<evidence type="ECO:0000256" key="2">
    <source>
        <dbReference type="ARBA" id="ARBA00004613"/>
    </source>
</evidence>
<sequence length="239" mass="26445">MPSSTKSVLVVLTNSNTISSSCPPGDKCCTTPSSEQKTVSGFDIKEVAYIYLNLCKKMKLPITFATPHGGMAPVDPSSKEETEKDSYVREFLRDTSLLDRFHDTKPLSSINPEEYSIVLIPGKYATMVDLASNDTLCKIIDAVYFKNRGIIGTIGHGVCALFSCQSEEKDKPKASPLCKNFLKGRRCTGPTNEEEKILNIDHCLPYLIEDRLRECGAHFESAHPFSPFVVVDERLVTGQ</sequence>
<dbReference type="PROSITE" id="PS51257">
    <property type="entry name" value="PROKAR_LIPOPROTEIN"/>
    <property type="match status" value="1"/>
</dbReference>
<feature type="non-terminal residue" evidence="12">
    <location>
        <position position="239"/>
    </location>
</feature>
<dbReference type="CDD" id="cd03141">
    <property type="entry name" value="GATase1_Hsp31_like"/>
    <property type="match status" value="1"/>
</dbReference>
<name>A0A098VTD5_9MICR</name>
<evidence type="ECO:0000256" key="6">
    <source>
        <dbReference type="ARBA" id="ARBA00022753"/>
    </source>
</evidence>
<keyword evidence="5" id="KW-0732">Signal</keyword>
<gene>
    <name evidence="12" type="ORF">DI09_20p10</name>
</gene>
<evidence type="ECO:0000313" key="13">
    <source>
        <dbReference type="Proteomes" id="UP000029725"/>
    </source>
</evidence>
<evidence type="ECO:0000256" key="8">
    <source>
        <dbReference type="ARBA" id="ARBA00042130"/>
    </source>
</evidence>
<dbReference type="GO" id="GO:0019172">
    <property type="term" value="F:glyoxalase III activity"/>
    <property type="evidence" value="ECO:0007669"/>
    <property type="project" value="UniProtKB-EC"/>
</dbReference>
<dbReference type="InterPro" id="IPR029062">
    <property type="entry name" value="Class_I_gatase-like"/>
</dbReference>
<protein>
    <recommendedName>
        <fullName evidence="7">Glutamine amidotransferase-like class 1 domain-containing protein 1</fullName>
        <ecNumber evidence="3">4.2.1.130</ecNumber>
    </recommendedName>
    <alternativeName>
        <fullName evidence="9">Ferry endosomal RAB5 effector complex subunit 5</fullName>
    </alternativeName>
    <alternativeName>
        <fullName evidence="8">Parkinson disease 7 domain-containing protein 1</fullName>
    </alternativeName>
</protein>
<evidence type="ECO:0000256" key="1">
    <source>
        <dbReference type="ARBA" id="ARBA00004412"/>
    </source>
</evidence>
<dbReference type="Gene3D" id="3.40.50.880">
    <property type="match status" value="1"/>
</dbReference>
<dbReference type="RefSeq" id="XP_013238542.1">
    <property type="nucleotide sequence ID" value="XM_013383088.1"/>
</dbReference>
<dbReference type="GO" id="GO:0005576">
    <property type="term" value="C:extracellular region"/>
    <property type="evidence" value="ECO:0007669"/>
    <property type="project" value="UniProtKB-SubCell"/>
</dbReference>
<organism evidence="12 13">
    <name type="scientific">Mitosporidium daphniae</name>
    <dbReference type="NCBI Taxonomy" id="1485682"/>
    <lineage>
        <taxon>Eukaryota</taxon>
        <taxon>Fungi</taxon>
        <taxon>Fungi incertae sedis</taxon>
        <taxon>Microsporidia</taxon>
        <taxon>Mitosporidium</taxon>
    </lineage>
</organism>
<dbReference type="InterPro" id="IPR050325">
    <property type="entry name" value="Prot/Nucl_acid_deglycase"/>
</dbReference>
<keyword evidence="13" id="KW-1185">Reference proteome</keyword>
<evidence type="ECO:0000313" key="12">
    <source>
        <dbReference type="EMBL" id="KGG52084.1"/>
    </source>
</evidence>
<keyword evidence="6" id="KW-0967">Endosome</keyword>
<dbReference type="OrthoDB" id="543156at2759"/>
<dbReference type="GO" id="GO:0019243">
    <property type="term" value="P:methylglyoxal catabolic process to D-lactate via S-lactoyl-glutathione"/>
    <property type="evidence" value="ECO:0007669"/>
    <property type="project" value="TreeGrafter"/>
</dbReference>
<evidence type="ECO:0000256" key="5">
    <source>
        <dbReference type="ARBA" id="ARBA00022729"/>
    </source>
</evidence>
<comment type="function">
    <text evidence="10">Component of the FERRY complex (Five-subunit Endosomal Rab5 and RNA/ribosome intermediary). The FERRY complex directly interacts with mRNAs and RAB5A, and functions as a RAB5A effector involved in the localization and the distribution of specific mRNAs most likely by mediating their endosomal transport. The complex recruits mRNAs and ribosomes to early endosomes through direct mRNA-interaction.</text>
</comment>
<dbReference type="PANTHER" id="PTHR48094:SF18">
    <property type="entry name" value="GLUTAMINE AMIDOTRANSFERASE-LIKE CLASS 1 DOMAIN-CONTAINING PROTEIN 1"/>
    <property type="match status" value="1"/>
</dbReference>
<evidence type="ECO:0000256" key="4">
    <source>
        <dbReference type="ARBA" id="ARBA00022525"/>
    </source>
</evidence>
<dbReference type="EC" id="4.2.1.130" evidence="3"/>
<evidence type="ECO:0000256" key="7">
    <source>
        <dbReference type="ARBA" id="ARBA00039189"/>
    </source>
</evidence>
<comment type="catalytic activity">
    <reaction evidence="11">
        <text>methylglyoxal + H2O = (R)-lactate + H(+)</text>
        <dbReference type="Rhea" id="RHEA:27754"/>
        <dbReference type="ChEBI" id="CHEBI:15377"/>
        <dbReference type="ChEBI" id="CHEBI:15378"/>
        <dbReference type="ChEBI" id="CHEBI:16004"/>
        <dbReference type="ChEBI" id="CHEBI:17158"/>
        <dbReference type="EC" id="4.2.1.130"/>
    </reaction>
</comment>
<dbReference type="PANTHER" id="PTHR48094">
    <property type="entry name" value="PROTEIN/NUCLEIC ACID DEGLYCASE DJ-1-RELATED"/>
    <property type="match status" value="1"/>
</dbReference>
<dbReference type="HOGENOM" id="CLU_070319_2_0_1"/>
<evidence type="ECO:0000256" key="3">
    <source>
        <dbReference type="ARBA" id="ARBA00013134"/>
    </source>
</evidence>
<reference evidence="12 13" key="1">
    <citation type="submission" date="2014-04" db="EMBL/GenBank/DDBJ databases">
        <title>A new species of microsporidia sheds light on the evolution of extreme parasitism.</title>
        <authorList>
            <person name="Haag K.L."/>
            <person name="James T.Y."/>
            <person name="Larsson R."/>
            <person name="Schaer T.M."/>
            <person name="Refardt D."/>
            <person name="Pombert J.-F."/>
            <person name="Ebert D."/>
        </authorList>
    </citation>
    <scope>NUCLEOTIDE SEQUENCE [LARGE SCALE GENOMIC DNA]</scope>
    <source>
        <strain evidence="12 13">UGP3</strain>
        <tissue evidence="12">Spores</tissue>
    </source>
</reference>
<dbReference type="EMBL" id="JMKJ01000122">
    <property type="protein sequence ID" value="KGG52084.1"/>
    <property type="molecule type" value="Genomic_DNA"/>
</dbReference>
<dbReference type="SUPFAM" id="SSF52317">
    <property type="entry name" value="Class I glutamine amidotransferase-like"/>
    <property type="match status" value="1"/>
</dbReference>
<keyword evidence="4" id="KW-0964">Secreted</keyword>
<dbReference type="Proteomes" id="UP000029725">
    <property type="component" value="Unassembled WGS sequence"/>
</dbReference>
<evidence type="ECO:0000256" key="10">
    <source>
        <dbReference type="ARBA" id="ARBA00045408"/>
    </source>
</evidence>
<dbReference type="GeneID" id="25259000"/>
<dbReference type="AlphaFoldDB" id="A0A098VTD5"/>
<comment type="subcellular location">
    <subcellularLocation>
        <location evidence="1">Early endosome</location>
    </subcellularLocation>
    <subcellularLocation>
        <location evidence="2">Secreted</location>
    </subcellularLocation>
</comment>
<comment type="caution">
    <text evidence="12">The sequence shown here is derived from an EMBL/GenBank/DDBJ whole genome shotgun (WGS) entry which is preliminary data.</text>
</comment>
<evidence type="ECO:0000256" key="9">
    <source>
        <dbReference type="ARBA" id="ARBA00044823"/>
    </source>
</evidence>
<accession>A0A098VTD5</accession>
<dbReference type="VEuPathDB" id="MicrosporidiaDB:DI09_20p10"/>
<evidence type="ECO:0000256" key="11">
    <source>
        <dbReference type="ARBA" id="ARBA00048082"/>
    </source>
</evidence>
<dbReference type="GO" id="GO:0005769">
    <property type="term" value="C:early endosome"/>
    <property type="evidence" value="ECO:0007669"/>
    <property type="project" value="UniProtKB-SubCell"/>
</dbReference>
<proteinExistence type="predicted"/>